<name>A0AAW1C7T6_CROAD</name>
<keyword evidence="3" id="KW-1185">Reference proteome</keyword>
<evidence type="ECO:0000313" key="2">
    <source>
        <dbReference type="EMBL" id="KAK9410201.1"/>
    </source>
</evidence>
<protein>
    <submittedName>
        <fullName evidence="2">DNAH14: Dynein heavy chain 14 axonemal</fullName>
    </submittedName>
</protein>
<sequence>MSKCSQSAKSVWQRPKAGLRPSDLHLIRVKKSLRNGYEEKKSSEKSLTQPDKLDIVLKELREMKINIKEMKTNIKEDLKQIKDNMDNMDVRITDLAKQSQDMTRNITETKTQMGEHIKVLKSQTTMMHQVKKDLIEICDR</sequence>
<dbReference type="Proteomes" id="UP001474421">
    <property type="component" value="Unassembled WGS sequence"/>
</dbReference>
<evidence type="ECO:0000256" key="1">
    <source>
        <dbReference type="SAM" id="Coils"/>
    </source>
</evidence>
<dbReference type="AlphaFoldDB" id="A0AAW1C7T6"/>
<proteinExistence type="predicted"/>
<gene>
    <name evidence="2" type="ORF">NXF25_001376</name>
</gene>
<reference evidence="2 3" key="1">
    <citation type="journal article" date="2024" name="Proc. Natl. Acad. Sci. U.S.A.">
        <title>The genetic regulatory architecture and epigenomic basis for age-related changes in rattlesnake venom.</title>
        <authorList>
            <person name="Hogan M.P."/>
            <person name="Holding M.L."/>
            <person name="Nystrom G.S."/>
            <person name="Colston T.J."/>
            <person name="Bartlett D.A."/>
            <person name="Mason A.J."/>
            <person name="Ellsworth S.A."/>
            <person name="Rautsaw R.M."/>
            <person name="Lawrence K.C."/>
            <person name="Strickland J.L."/>
            <person name="He B."/>
            <person name="Fraser P."/>
            <person name="Margres M.J."/>
            <person name="Gilbert D.M."/>
            <person name="Gibbs H.L."/>
            <person name="Parkinson C.L."/>
            <person name="Rokyta D.R."/>
        </authorList>
    </citation>
    <scope>NUCLEOTIDE SEQUENCE [LARGE SCALE GENOMIC DNA]</scope>
    <source>
        <strain evidence="2">DRR0105</strain>
    </source>
</reference>
<keyword evidence="1" id="KW-0175">Coiled coil</keyword>
<dbReference type="Gene3D" id="1.10.287.950">
    <property type="entry name" value="Methyl-accepting chemotaxis protein"/>
    <property type="match status" value="1"/>
</dbReference>
<organism evidence="2 3">
    <name type="scientific">Crotalus adamanteus</name>
    <name type="common">Eastern diamondback rattlesnake</name>
    <dbReference type="NCBI Taxonomy" id="8729"/>
    <lineage>
        <taxon>Eukaryota</taxon>
        <taxon>Metazoa</taxon>
        <taxon>Chordata</taxon>
        <taxon>Craniata</taxon>
        <taxon>Vertebrata</taxon>
        <taxon>Euteleostomi</taxon>
        <taxon>Lepidosauria</taxon>
        <taxon>Squamata</taxon>
        <taxon>Bifurcata</taxon>
        <taxon>Unidentata</taxon>
        <taxon>Episquamata</taxon>
        <taxon>Toxicofera</taxon>
        <taxon>Serpentes</taxon>
        <taxon>Colubroidea</taxon>
        <taxon>Viperidae</taxon>
        <taxon>Crotalinae</taxon>
        <taxon>Crotalus</taxon>
    </lineage>
</organism>
<dbReference type="EMBL" id="JAOTOJ010000001">
    <property type="protein sequence ID" value="KAK9410201.1"/>
    <property type="molecule type" value="Genomic_DNA"/>
</dbReference>
<feature type="coiled-coil region" evidence="1">
    <location>
        <begin position="53"/>
        <end position="98"/>
    </location>
</feature>
<comment type="caution">
    <text evidence="2">The sequence shown here is derived from an EMBL/GenBank/DDBJ whole genome shotgun (WGS) entry which is preliminary data.</text>
</comment>
<accession>A0AAW1C7T6</accession>
<evidence type="ECO:0000313" key="3">
    <source>
        <dbReference type="Proteomes" id="UP001474421"/>
    </source>
</evidence>